<dbReference type="InterPro" id="IPR010610">
    <property type="entry name" value="EryCIII-like_C"/>
</dbReference>
<dbReference type="SUPFAM" id="SSF53756">
    <property type="entry name" value="UDP-Glycosyltransferase/glycogen phosphorylase"/>
    <property type="match status" value="1"/>
</dbReference>
<feature type="domain" description="Glycosyltransferase family 28 N-terminal" evidence="1">
    <location>
        <begin position="6"/>
        <end position="130"/>
    </location>
</feature>
<dbReference type="RefSeq" id="WP_369058817.1">
    <property type="nucleotide sequence ID" value="NZ_CP158375.1"/>
</dbReference>
<dbReference type="PANTHER" id="PTHR48050:SF13">
    <property type="entry name" value="STEROL 3-BETA-GLUCOSYLTRANSFERASE UGT80A2"/>
    <property type="match status" value="1"/>
</dbReference>
<evidence type="ECO:0000259" key="2">
    <source>
        <dbReference type="Pfam" id="PF06722"/>
    </source>
</evidence>
<dbReference type="Pfam" id="PF03033">
    <property type="entry name" value="Glyco_transf_28"/>
    <property type="match status" value="1"/>
</dbReference>
<evidence type="ECO:0000259" key="1">
    <source>
        <dbReference type="Pfam" id="PF03033"/>
    </source>
</evidence>
<dbReference type="GO" id="GO:0016758">
    <property type="term" value="F:hexosyltransferase activity"/>
    <property type="evidence" value="ECO:0007669"/>
    <property type="project" value="InterPro"/>
</dbReference>
<dbReference type="GO" id="GO:0033072">
    <property type="term" value="P:vancomycin biosynthetic process"/>
    <property type="evidence" value="ECO:0007669"/>
    <property type="project" value="UniProtKB-ARBA"/>
</dbReference>
<feature type="domain" description="Erythromycin biosynthesis protein CIII-like C-terminal" evidence="2">
    <location>
        <begin position="305"/>
        <end position="409"/>
    </location>
</feature>
<proteinExistence type="predicted"/>
<protein>
    <submittedName>
        <fullName evidence="3">Glycosyltransferase</fullName>
    </submittedName>
</protein>
<organism evidence="3">
    <name type="scientific">Caulobacter sp. 73W</name>
    <dbReference type="NCBI Taxonomy" id="3161137"/>
    <lineage>
        <taxon>Bacteria</taxon>
        <taxon>Pseudomonadati</taxon>
        <taxon>Pseudomonadota</taxon>
        <taxon>Alphaproteobacteria</taxon>
        <taxon>Caulobacterales</taxon>
        <taxon>Caulobacteraceae</taxon>
        <taxon>Caulobacter</taxon>
    </lineage>
</organism>
<dbReference type="InterPro" id="IPR004276">
    <property type="entry name" value="GlycoTrans_28_N"/>
</dbReference>
<gene>
    <name evidence="3" type="ORF">ABOZ73_14340</name>
</gene>
<dbReference type="EMBL" id="CP158375">
    <property type="protein sequence ID" value="XDO95961.1"/>
    <property type="molecule type" value="Genomic_DNA"/>
</dbReference>
<dbReference type="AlphaFoldDB" id="A0AB39KRP1"/>
<name>A0AB39KRP1_9CAUL</name>
<dbReference type="GO" id="GO:0008194">
    <property type="term" value="F:UDP-glycosyltransferase activity"/>
    <property type="evidence" value="ECO:0007669"/>
    <property type="project" value="InterPro"/>
</dbReference>
<dbReference type="InterPro" id="IPR002213">
    <property type="entry name" value="UDP_glucos_trans"/>
</dbReference>
<dbReference type="Gene3D" id="3.40.50.2000">
    <property type="entry name" value="Glycogen Phosphorylase B"/>
    <property type="match status" value="2"/>
</dbReference>
<dbReference type="InterPro" id="IPR050426">
    <property type="entry name" value="Glycosyltransferase_28"/>
</dbReference>
<sequence length="427" mass="43925">MAAPRIVLATAGSLGDLHPFLALGKALAGRGARVEIATQAEFRPKVEAEGLAFLEASPNLAEFEAQLGLDLAGITEKIAGSDFWFYEKVVLPNIAASARLLIEQAKGADIIVGSAFAVGAQLAAEALALPFVSVALSPMLFMSAYEPPPITPWLKPWTDPAGLALNRATLALGRLSTSRWTRRLNAARAELDLPPTRDNVVFDAPWRADLILGLFSPQLGGALPDHPKNTRITGYAAYDSEAGGPPTLPADLAAFLDAGEPPIVFTLGSAAVNIPGSFYAQGLAAARALGRRAVLLVGPDGDASLADGPDVIAVPYAPYSLLFPRAAANVHQGGVGTTQQALRAGRLQLVAPHLGDQHDNGARVAARGVGAVLERERFKASTVAQTLGRLMGDAAVAARAAEVGALSAAEDGAMVGAGLVLGLAGAA</sequence>
<accession>A0AB39KRP1</accession>
<dbReference type="GO" id="GO:0005975">
    <property type="term" value="P:carbohydrate metabolic process"/>
    <property type="evidence" value="ECO:0007669"/>
    <property type="project" value="InterPro"/>
</dbReference>
<evidence type="ECO:0000313" key="3">
    <source>
        <dbReference type="EMBL" id="XDO95961.1"/>
    </source>
</evidence>
<dbReference type="PANTHER" id="PTHR48050">
    <property type="entry name" value="STEROL 3-BETA-GLUCOSYLTRANSFERASE"/>
    <property type="match status" value="1"/>
</dbReference>
<reference evidence="3" key="1">
    <citation type="submission" date="2024-06" db="EMBL/GenBank/DDBJ databases">
        <title>Caulobacter inopinatus, sp. nov.</title>
        <authorList>
            <person name="Donachie S.P."/>
        </authorList>
    </citation>
    <scope>NUCLEOTIDE SEQUENCE</scope>
    <source>
        <strain evidence="3">73W</strain>
    </source>
</reference>
<dbReference type="Pfam" id="PF06722">
    <property type="entry name" value="EryCIII-like_C"/>
    <property type="match status" value="1"/>
</dbReference>
<dbReference type="CDD" id="cd03784">
    <property type="entry name" value="GT1_Gtf-like"/>
    <property type="match status" value="1"/>
</dbReference>